<comment type="caution">
    <text evidence="4">The sequence shown here is derived from an EMBL/GenBank/DDBJ whole genome shotgun (WGS) entry which is preliminary data.</text>
</comment>
<evidence type="ECO:0000256" key="1">
    <source>
        <dbReference type="ARBA" id="ARBA00022734"/>
    </source>
</evidence>
<evidence type="ECO:0000256" key="2">
    <source>
        <dbReference type="SAM" id="SignalP"/>
    </source>
</evidence>
<dbReference type="GO" id="GO:0030246">
    <property type="term" value="F:carbohydrate binding"/>
    <property type="evidence" value="ECO:0007669"/>
    <property type="project" value="UniProtKB-KW"/>
</dbReference>
<dbReference type="SMART" id="SM00034">
    <property type="entry name" value="CLECT"/>
    <property type="match status" value="1"/>
</dbReference>
<dbReference type="PROSITE" id="PS50041">
    <property type="entry name" value="C_TYPE_LECTIN_2"/>
    <property type="match status" value="1"/>
</dbReference>
<dbReference type="AlphaFoldDB" id="A0A8J6GBV0"/>
<dbReference type="Gene3D" id="3.10.100.10">
    <property type="entry name" value="Mannose-Binding Protein A, subunit A"/>
    <property type="match status" value="1"/>
</dbReference>
<sequence length="196" mass="20965">MSTAGVLLLGLALSAGAAGAKLEGSHLCLKSQVFFRDACYEFVLLGHTFHGAQGWCEGHGGHLVFVHDEDTQKFLQRHITQDRNWWIGLTGTSATKETVAGPGTWLDSTNVNYSNWQGVQATLTSGTCGYIRSGPSSRWAALKDCTQAFAFICEFGLSSSPAGPTTTVSLHLSNPAQHVLRTCHRPFVAGVGRSLA</sequence>
<dbReference type="InterPro" id="IPR050111">
    <property type="entry name" value="C-type_lectin/snaclec_domain"/>
</dbReference>
<dbReference type="InterPro" id="IPR016186">
    <property type="entry name" value="C-type_lectin-like/link_sf"/>
</dbReference>
<name>A0A8J6GBV0_MICOH</name>
<feature type="signal peptide" evidence="2">
    <location>
        <begin position="1"/>
        <end position="19"/>
    </location>
</feature>
<dbReference type="CDD" id="cd00037">
    <property type="entry name" value="CLECT"/>
    <property type="match status" value="1"/>
</dbReference>
<dbReference type="InterPro" id="IPR001304">
    <property type="entry name" value="C-type_lectin-like"/>
</dbReference>
<dbReference type="SUPFAM" id="SSF56436">
    <property type="entry name" value="C-type lectin-like"/>
    <property type="match status" value="1"/>
</dbReference>
<reference evidence="4" key="1">
    <citation type="submission" date="2020-03" db="EMBL/GenBank/DDBJ databases">
        <title>Studies in the Genomics of Life Span.</title>
        <authorList>
            <person name="Glass D."/>
        </authorList>
    </citation>
    <scope>NUCLEOTIDE SEQUENCE</scope>
    <source>
        <strain evidence="4">LTLLF</strain>
        <tissue evidence="4">Muscle</tissue>
    </source>
</reference>
<feature type="domain" description="C-type lectin" evidence="3">
    <location>
        <begin position="35"/>
        <end position="154"/>
    </location>
</feature>
<gene>
    <name evidence="4" type="ORF">LTLLF_169060</name>
</gene>
<evidence type="ECO:0000259" key="3">
    <source>
        <dbReference type="PROSITE" id="PS50041"/>
    </source>
</evidence>
<protein>
    <submittedName>
        <fullName evidence="4">Polycystic kidney disease protein 1-like 2</fullName>
    </submittedName>
</protein>
<proteinExistence type="predicted"/>
<evidence type="ECO:0000313" key="4">
    <source>
        <dbReference type="EMBL" id="KAH0507422.1"/>
    </source>
</evidence>
<evidence type="ECO:0000313" key="5">
    <source>
        <dbReference type="Proteomes" id="UP000710432"/>
    </source>
</evidence>
<dbReference type="EMBL" id="JAATJU010023599">
    <property type="protein sequence ID" value="KAH0507422.1"/>
    <property type="molecule type" value="Genomic_DNA"/>
</dbReference>
<organism evidence="4 5">
    <name type="scientific">Microtus ochrogaster</name>
    <name type="common">Prairie vole</name>
    <dbReference type="NCBI Taxonomy" id="79684"/>
    <lineage>
        <taxon>Eukaryota</taxon>
        <taxon>Metazoa</taxon>
        <taxon>Chordata</taxon>
        <taxon>Craniata</taxon>
        <taxon>Vertebrata</taxon>
        <taxon>Euteleostomi</taxon>
        <taxon>Mammalia</taxon>
        <taxon>Eutheria</taxon>
        <taxon>Euarchontoglires</taxon>
        <taxon>Glires</taxon>
        <taxon>Rodentia</taxon>
        <taxon>Myomorpha</taxon>
        <taxon>Muroidea</taxon>
        <taxon>Cricetidae</taxon>
        <taxon>Arvicolinae</taxon>
        <taxon>Microtus</taxon>
    </lineage>
</organism>
<feature type="chain" id="PRO_5035183368" evidence="2">
    <location>
        <begin position="20"/>
        <end position="196"/>
    </location>
</feature>
<accession>A0A8J6GBV0</accession>
<dbReference type="Pfam" id="PF00059">
    <property type="entry name" value="Lectin_C"/>
    <property type="match status" value="1"/>
</dbReference>
<dbReference type="FunFam" id="3.10.100.10:FF:000073">
    <property type="entry name" value="Polycystic kidney disease protein 1-like 2"/>
    <property type="match status" value="1"/>
</dbReference>
<keyword evidence="1" id="KW-0430">Lectin</keyword>
<dbReference type="InterPro" id="IPR016187">
    <property type="entry name" value="CTDL_fold"/>
</dbReference>
<keyword evidence="2" id="KW-0732">Signal</keyword>
<dbReference type="Proteomes" id="UP000710432">
    <property type="component" value="Unassembled WGS sequence"/>
</dbReference>
<dbReference type="PANTHER" id="PTHR22803">
    <property type="entry name" value="MANNOSE, PHOSPHOLIPASE, LECTIN RECEPTOR RELATED"/>
    <property type="match status" value="1"/>
</dbReference>